<dbReference type="InterPro" id="IPR035440">
    <property type="entry name" value="4HB_MCP_dom_sf"/>
</dbReference>
<evidence type="ECO:0000256" key="8">
    <source>
        <dbReference type="ARBA" id="ARBA00023136"/>
    </source>
</evidence>
<dbReference type="SMART" id="SM00283">
    <property type="entry name" value="MA"/>
    <property type="match status" value="1"/>
</dbReference>
<feature type="transmembrane region" description="Helical" evidence="13">
    <location>
        <begin position="192"/>
        <end position="215"/>
    </location>
</feature>
<dbReference type="SUPFAM" id="SSF47170">
    <property type="entry name" value="Aspartate receptor, ligand-binding domain"/>
    <property type="match status" value="1"/>
</dbReference>
<protein>
    <submittedName>
        <fullName evidence="16">Methyl-accepting chemotaxis protein</fullName>
    </submittedName>
</protein>
<dbReference type="CDD" id="cd06225">
    <property type="entry name" value="HAMP"/>
    <property type="match status" value="1"/>
</dbReference>
<evidence type="ECO:0000256" key="9">
    <source>
        <dbReference type="ARBA" id="ARBA00023224"/>
    </source>
</evidence>
<feature type="region of interest" description="Disordered" evidence="12">
    <location>
        <begin position="526"/>
        <end position="563"/>
    </location>
</feature>
<proteinExistence type="inferred from homology"/>
<keyword evidence="4" id="KW-0145">Chemotaxis</keyword>
<dbReference type="RefSeq" id="WP_399843146.1">
    <property type="nucleotide sequence ID" value="NZ_JBITWC010000007.1"/>
</dbReference>
<dbReference type="Gene3D" id="1.10.287.950">
    <property type="entry name" value="Methyl-accepting chemotaxis protein"/>
    <property type="match status" value="1"/>
</dbReference>
<keyword evidence="17" id="KW-1185">Reference proteome</keyword>
<keyword evidence="5" id="KW-0997">Cell inner membrane</keyword>
<evidence type="ECO:0000256" key="5">
    <source>
        <dbReference type="ARBA" id="ARBA00022519"/>
    </source>
</evidence>
<sequence>MRAINMRNLSVKHTLAVVQGLMLAALLAIAATGIMTKLDVMESLRRVDEIAAQQVSAINRAEVNLMELRVRLGRFNEYSEDGNTVAAQKTLDLARTALERAESRFAQFTAVEVPSTALRAPIIQTLQTNFELLVTNDLRSDLATENLAILMSHRDRINDNFGPFTDAVRNFNQRAQTLATEEITAAERLHTITMFISGVLIFLALALFIGVRIGINRIIVLPLQRAVQLCENIAKGDLTSKIESRGNNEIGRLYSAMHDMQNKLQAMVGTLSQSSITVAASSRQIADGSQDLASRTEQQAAAIQQTAASMDEISSIVRQNADTAAQAELLTQDASKKAAHGKQESEQTSLLMRELETSSQKVNEIIQVIDSIAFQTNILALNASVEAARAGEHGRGFAVVASEVRSLATKTSNSSKEIRKMIEDIASRIADGADQALKNGESMDDINQAIIRVNDMMQELALAAKEQESGISQISTAIAEMDSATQENVSLVEETSTASASLQDEASRLAELVAAFRLNASSRQATLAQPSATAPAQRLHAPSQNMSTTQRQRPIAEPEWEEF</sequence>
<evidence type="ECO:0000256" key="3">
    <source>
        <dbReference type="ARBA" id="ARBA00022481"/>
    </source>
</evidence>
<evidence type="ECO:0000256" key="7">
    <source>
        <dbReference type="ARBA" id="ARBA00022989"/>
    </source>
</evidence>
<evidence type="ECO:0000256" key="13">
    <source>
        <dbReference type="SAM" id="Phobius"/>
    </source>
</evidence>
<dbReference type="PROSITE" id="PS50885">
    <property type="entry name" value="HAMP"/>
    <property type="match status" value="1"/>
</dbReference>
<dbReference type="InterPro" id="IPR003660">
    <property type="entry name" value="HAMP_dom"/>
</dbReference>
<evidence type="ECO:0000256" key="2">
    <source>
        <dbReference type="ARBA" id="ARBA00022475"/>
    </source>
</evidence>
<keyword evidence="9 11" id="KW-0807">Transducer</keyword>
<dbReference type="Pfam" id="PF00672">
    <property type="entry name" value="HAMP"/>
    <property type="match status" value="1"/>
</dbReference>
<keyword evidence="6 13" id="KW-0812">Transmembrane</keyword>
<evidence type="ECO:0000256" key="12">
    <source>
        <dbReference type="SAM" id="MobiDB-lite"/>
    </source>
</evidence>
<evidence type="ECO:0000259" key="14">
    <source>
        <dbReference type="PROSITE" id="PS50111"/>
    </source>
</evidence>
<evidence type="ECO:0000256" key="6">
    <source>
        <dbReference type="ARBA" id="ARBA00022692"/>
    </source>
</evidence>
<dbReference type="InterPro" id="IPR003122">
    <property type="entry name" value="Tar_rcpt_lig-bd"/>
</dbReference>
<dbReference type="CDD" id="cd11386">
    <property type="entry name" value="MCP_signal"/>
    <property type="match status" value="1"/>
</dbReference>
<dbReference type="Proteomes" id="UP001614338">
    <property type="component" value="Unassembled WGS sequence"/>
</dbReference>
<reference evidence="16 17" key="1">
    <citation type="submission" date="2024-10" db="EMBL/GenBank/DDBJ databases">
        <title>The Natural Products Discovery Center: Release of the First 8490 Sequenced Strains for Exploring Actinobacteria Biosynthetic Diversity.</title>
        <authorList>
            <person name="Kalkreuter E."/>
            <person name="Kautsar S.A."/>
            <person name="Yang D."/>
            <person name="Bader C.D."/>
            <person name="Teijaro C.N."/>
            <person name="Fluegel L."/>
            <person name="Davis C.M."/>
            <person name="Simpson J.R."/>
            <person name="Lauterbach L."/>
            <person name="Steele A.D."/>
            <person name="Gui C."/>
            <person name="Meng S."/>
            <person name="Li G."/>
            <person name="Viehrig K."/>
            <person name="Ye F."/>
            <person name="Su P."/>
            <person name="Kiefer A.F."/>
            <person name="Nichols A."/>
            <person name="Cepeda A.J."/>
            <person name="Yan W."/>
            <person name="Fan B."/>
            <person name="Jiang Y."/>
            <person name="Adhikari A."/>
            <person name="Zheng C.-J."/>
            <person name="Schuster L."/>
            <person name="Cowan T.M."/>
            <person name="Smanski M.J."/>
            <person name="Chevrette M.G."/>
            <person name="De Carvalho L.P.S."/>
            <person name="Shen B."/>
        </authorList>
    </citation>
    <scope>NUCLEOTIDE SEQUENCE [LARGE SCALE GENOMIC DNA]</scope>
    <source>
        <strain evidence="16 17">NPDC077409</strain>
    </source>
</reference>
<dbReference type="PROSITE" id="PS50111">
    <property type="entry name" value="CHEMOTAXIS_TRANSDUC_2"/>
    <property type="match status" value="1"/>
</dbReference>
<feature type="domain" description="Methyl-accepting transducer" evidence="14">
    <location>
        <begin position="274"/>
        <end position="503"/>
    </location>
</feature>
<dbReference type="Pfam" id="PF02203">
    <property type="entry name" value="TarH"/>
    <property type="match status" value="1"/>
</dbReference>
<evidence type="ECO:0000313" key="17">
    <source>
        <dbReference type="Proteomes" id="UP001614338"/>
    </source>
</evidence>
<dbReference type="Pfam" id="PF00015">
    <property type="entry name" value="MCPsignal"/>
    <property type="match status" value="1"/>
</dbReference>
<name>A0ABW8BQN1_9GAMM</name>
<evidence type="ECO:0000256" key="4">
    <source>
        <dbReference type="ARBA" id="ARBA00022500"/>
    </source>
</evidence>
<dbReference type="PRINTS" id="PR00260">
    <property type="entry name" value="CHEMTRNSDUCR"/>
</dbReference>
<evidence type="ECO:0000256" key="1">
    <source>
        <dbReference type="ARBA" id="ARBA00004429"/>
    </source>
</evidence>
<evidence type="ECO:0000256" key="10">
    <source>
        <dbReference type="ARBA" id="ARBA00029447"/>
    </source>
</evidence>
<accession>A0ABW8BQN1</accession>
<dbReference type="EMBL" id="JBITWC010000007">
    <property type="protein sequence ID" value="MFI8749535.1"/>
    <property type="molecule type" value="Genomic_DNA"/>
</dbReference>
<evidence type="ECO:0000313" key="16">
    <source>
        <dbReference type="EMBL" id="MFI8749535.1"/>
    </source>
</evidence>
<evidence type="ECO:0000259" key="15">
    <source>
        <dbReference type="PROSITE" id="PS50885"/>
    </source>
</evidence>
<keyword evidence="7 13" id="KW-1133">Transmembrane helix</keyword>
<comment type="caution">
    <text evidence="16">The sequence shown here is derived from an EMBL/GenBank/DDBJ whole genome shotgun (WGS) entry which is preliminary data.</text>
</comment>
<dbReference type="InterPro" id="IPR004090">
    <property type="entry name" value="Chemotax_Me-accpt_rcpt"/>
</dbReference>
<comment type="similarity">
    <text evidence="10">Belongs to the methyl-accepting chemotaxis (MCP) protein family.</text>
</comment>
<feature type="compositionally biased region" description="Polar residues" evidence="12">
    <location>
        <begin position="542"/>
        <end position="552"/>
    </location>
</feature>
<dbReference type="SMART" id="SM00304">
    <property type="entry name" value="HAMP"/>
    <property type="match status" value="1"/>
</dbReference>
<organism evidence="16 17">
    <name type="scientific">Vreelandella lionensis</name>
    <dbReference type="NCBI Taxonomy" id="1144478"/>
    <lineage>
        <taxon>Bacteria</taxon>
        <taxon>Pseudomonadati</taxon>
        <taxon>Pseudomonadota</taxon>
        <taxon>Gammaproteobacteria</taxon>
        <taxon>Oceanospirillales</taxon>
        <taxon>Halomonadaceae</taxon>
        <taxon>Vreelandella</taxon>
    </lineage>
</organism>
<keyword evidence="2" id="KW-1003">Cell membrane</keyword>
<dbReference type="PANTHER" id="PTHR43531:SF14">
    <property type="entry name" value="METHYL-ACCEPTING CHEMOTAXIS PROTEIN I-RELATED"/>
    <property type="match status" value="1"/>
</dbReference>
<evidence type="ECO:0000256" key="11">
    <source>
        <dbReference type="PROSITE-ProRule" id="PRU00284"/>
    </source>
</evidence>
<keyword evidence="3" id="KW-0488">Methylation</keyword>
<feature type="domain" description="HAMP" evidence="15">
    <location>
        <begin position="217"/>
        <end position="269"/>
    </location>
</feature>
<dbReference type="InterPro" id="IPR004089">
    <property type="entry name" value="MCPsignal_dom"/>
</dbReference>
<dbReference type="PANTHER" id="PTHR43531">
    <property type="entry name" value="PROTEIN ICFG"/>
    <property type="match status" value="1"/>
</dbReference>
<keyword evidence="8 13" id="KW-0472">Membrane</keyword>
<dbReference type="InterPro" id="IPR051310">
    <property type="entry name" value="MCP_chemotaxis"/>
</dbReference>
<gene>
    <name evidence="16" type="ORF">ACIGG6_05965</name>
</gene>
<dbReference type="SUPFAM" id="SSF58104">
    <property type="entry name" value="Methyl-accepting chemotaxis protein (MCP) signaling domain"/>
    <property type="match status" value="1"/>
</dbReference>
<comment type="subcellular location">
    <subcellularLocation>
        <location evidence="1">Cell inner membrane</location>
        <topology evidence="1">Multi-pass membrane protein</topology>
    </subcellularLocation>
</comment>